<comment type="caution">
    <text evidence="12">The sequence shown here is derived from an EMBL/GenBank/DDBJ whole genome shotgun (WGS) entry which is preliminary data.</text>
</comment>
<dbReference type="GO" id="GO:0042773">
    <property type="term" value="P:ATP synthesis coupled electron transport"/>
    <property type="evidence" value="ECO:0007669"/>
    <property type="project" value="InterPro"/>
</dbReference>
<dbReference type="PATRIC" id="fig|1414851.3.peg.1071"/>
<evidence type="ECO:0000256" key="3">
    <source>
        <dbReference type="ARBA" id="ARBA00022692"/>
    </source>
</evidence>
<keyword evidence="12" id="KW-0560">Oxidoreductase</keyword>
<dbReference type="PANTHER" id="PTHR43507:SF1">
    <property type="entry name" value="NADH-UBIQUINONE OXIDOREDUCTASE CHAIN 4"/>
    <property type="match status" value="1"/>
</dbReference>
<evidence type="ECO:0000256" key="7">
    <source>
        <dbReference type="ARBA" id="ARBA00023136"/>
    </source>
</evidence>
<proteinExistence type="inferred from homology"/>
<dbReference type="GO" id="GO:0008137">
    <property type="term" value="F:NADH dehydrogenase (ubiquinone) activity"/>
    <property type="evidence" value="ECO:0007669"/>
    <property type="project" value="InterPro"/>
</dbReference>
<dbReference type="GO" id="GO:0003954">
    <property type="term" value="F:NADH dehydrogenase activity"/>
    <property type="evidence" value="ECO:0007669"/>
    <property type="project" value="TreeGrafter"/>
</dbReference>
<dbReference type="GO" id="GO:0012505">
    <property type="term" value="C:endomembrane system"/>
    <property type="evidence" value="ECO:0007669"/>
    <property type="project" value="UniProtKB-SubCell"/>
</dbReference>
<keyword evidence="12" id="KW-0830">Ubiquinone</keyword>
<feature type="transmembrane region" description="Helical" evidence="9">
    <location>
        <begin position="245"/>
        <end position="263"/>
    </location>
</feature>
<evidence type="ECO:0000256" key="8">
    <source>
        <dbReference type="RuleBase" id="RU000320"/>
    </source>
</evidence>
<dbReference type="InterPro" id="IPR003918">
    <property type="entry name" value="NADH_UbQ_OxRdtase"/>
</dbReference>
<feature type="transmembrane region" description="Helical" evidence="9">
    <location>
        <begin position="373"/>
        <end position="394"/>
    </location>
</feature>
<feature type="domain" description="NADH:ubiquinone oxidoreductase chain 4 N-terminal" evidence="11">
    <location>
        <begin position="65"/>
        <end position="127"/>
    </location>
</feature>
<evidence type="ECO:0000259" key="10">
    <source>
        <dbReference type="Pfam" id="PF00361"/>
    </source>
</evidence>
<comment type="subcellular location">
    <subcellularLocation>
        <location evidence="1">Endomembrane system</location>
        <topology evidence="1">Multi-pass membrane protein</topology>
    </subcellularLocation>
    <subcellularLocation>
        <location evidence="8">Membrane</location>
        <topology evidence="8">Multi-pass membrane protein</topology>
    </subcellularLocation>
</comment>
<evidence type="ECO:0000313" key="12">
    <source>
        <dbReference type="EMBL" id="ETD72287.1"/>
    </source>
</evidence>
<feature type="transmembrane region" description="Helical" evidence="9">
    <location>
        <begin position="86"/>
        <end position="106"/>
    </location>
</feature>
<reference evidence="12 13" key="1">
    <citation type="submission" date="2013-11" db="EMBL/GenBank/DDBJ databases">
        <title>Genomic analysis of Pelistega sp. HM-7.</title>
        <authorList>
            <person name="Kumbhare S.V."/>
            <person name="Shetty S.A."/>
            <person name="Sharma O."/>
            <person name="Dhotre D.P."/>
        </authorList>
    </citation>
    <scope>NUCLEOTIDE SEQUENCE [LARGE SCALE GENOMIC DNA]</scope>
    <source>
        <strain evidence="12 13">HM-7</strain>
    </source>
</reference>
<dbReference type="PANTHER" id="PTHR43507">
    <property type="entry name" value="NADH-UBIQUINONE OXIDOREDUCTASE CHAIN 4"/>
    <property type="match status" value="1"/>
</dbReference>
<evidence type="ECO:0000259" key="11">
    <source>
        <dbReference type="Pfam" id="PF01059"/>
    </source>
</evidence>
<dbReference type="AlphaFoldDB" id="V8G996"/>
<dbReference type="EC" id="1.6.5.11" evidence="12"/>
<comment type="similarity">
    <text evidence="2">Belongs to the complex I subunit 4 family.</text>
</comment>
<dbReference type="InterPro" id="IPR001750">
    <property type="entry name" value="ND/Mrp_TM"/>
</dbReference>
<dbReference type="Pfam" id="PF01059">
    <property type="entry name" value="Oxidored_q5_N"/>
    <property type="match status" value="1"/>
</dbReference>
<evidence type="ECO:0000313" key="13">
    <source>
        <dbReference type="Proteomes" id="UP000018766"/>
    </source>
</evidence>
<organism evidence="12 13">
    <name type="scientific">Pelistega indica</name>
    <dbReference type="NCBI Taxonomy" id="1414851"/>
    <lineage>
        <taxon>Bacteria</taxon>
        <taxon>Pseudomonadati</taxon>
        <taxon>Pseudomonadota</taxon>
        <taxon>Betaproteobacteria</taxon>
        <taxon>Burkholderiales</taxon>
        <taxon>Alcaligenaceae</taxon>
        <taxon>Pelistega</taxon>
    </lineage>
</organism>
<dbReference type="NCBIfam" id="TIGR01972">
    <property type="entry name" value="NDH_I_M"/>
    <property type="match status" value="1"/>
</dbReference>
<evidence type="ECO:0000256" key="2">
    <source>
        <dbReference type="ARBA" id="ARBA00009025"/>
    </source>
</evidence>
<evidence type="ECO:0000256" key="9">
    <source>
        <dbReference type="SAM" id="Phobius"/>
    </source>
</evidence>
<dbReference type="InterPro" id="IPR000260">
    <property type="entry name" value="NADH4_N"/>
</dbReference>
<keyword evidence="4" id="KW-1278">Translocase</keyword>
<gene>
    <name evidence="12" type="ORF">V757_05305</name>
</gene>
<keyword evidence="13" id="KW-1185">Reference proteome</keyword>
<feature type="transmembrane region" description="Helical" evidence="9">
    <location>
        <begin position="406"/>
        <end position="429"/>
    </location>
</feature>
<feature type="transmembrane region" description="Helical" evidence="9">
    <location>
        <begin position="169"/>
        <end position="189"/>
    </location>
</feature>
<evidence type="ECO:0000256" key="5">
    <source>
        <dbReference type="ARBA" id="ARBA00022989"/>
    </source>
</evidence>
<dbReference type="GO" id="GO:0016020">
    <property type="term" value="C:membrane"/>
    <property type="evidence" value="ECO:0007669"/>
    <property type="project" value="UniProtKB-SubCell"/>
</dbReference>
<dbReference type="Proteomes" id="UP000018766">
    <property type="component" value="Unassembled WGS sequence"/>
</dbReference>
<feature type="transmembrane region" description="Helical" evidence="9">
    <location>
        <begin position="334"/>
        <end position="352"/>
    </location>
</feature>
<dbReference type="RefSeq" id="WP_023950485.1">
    <property type="nucleotide sequence ID" value="NZ_AYSV01000070.1"/>
</dbReference>
<evidence type="ECO:0000256" key="1">
    <source>
        <dbReference type="ARBA" id="ARBA00004127"/>
    </source>
</evidence>
<name>V8G996_9BURK</name>
<protein>
    <submittedName>
        <fullName evidence="12">NADH:ubiquinone oxidoreductase subunit M</fullName>
        <ecNumber evidence="12">1.6.5.11</ecNumber>
    </submittedName>
</protein>
<evidence type="ECO:0000256" key="4">
    <source>
        <dbReference type="ARBA" id="ARBA00022967"/>
    </source>
</evidence>
<feature type="transmembrane region" description="Helical" evidence="9">
    <location>
        <begin position="6"/>
        <end position="25"/>
    </location>
</feature>
<feature type="transmembrane region" description="Helical" evidence="9">
    <location>
        <begin position="303"/>
        <end position="322"/>
    </location>
</feature>
<dbReference type="GO" id="GO:0048039">
    <property type="term" value="F:ubiquinone binding"/>
    <property type="evidence" value="ECO:0007669"/>
    <property type="project" value="TreeGrafter"/>
</dbReference>
<feature type="transmembrane region" description="Helical" evidence="9">
    <location>
        <begin position="113"/>
        <end position="132"/>
    </location>
</feature>
<keyword evidence="6" id="KW-0520">NAD</keyword>
<feature type="transmembrane region" description="Helical" evidence="9">
    <location>
        <begin position="453"/>
        <end position="472"/>
    </location>
</feature>
<feature type="transmembrane region" description="Helical" evidence="9">
    <location>
        <begin position="209"/>
        <end position="233"/>
    </location>
</feature>
<feature type="transmembrane region" description="Helical" evidence="9">
    <location>
        <begin position="138"/>
        <end position="157"/>
    </location>
</feature>
<feature type="transmembrane region" description="Helical" evidence="9">
    <location>
        <begin position="37"/>
        <end position="56"/>
    </location>
</feature>
<keyword evidence="7 9" id="KW-0472">Membrane</keyword>
<sequence length="493" mass="54029">MTSTIPWLSLSIFVPIIAGILVLVFGRDDRADYTRKMALIGAIVSFLVTLPIIAGFDASTADMQFVEQVAWIDAFNVSYHLGVDGISVWFVILTAFITIMVVVAGWEVITSRVAQYMAAFLILSGLMVGVFVALDGLLFYVFFEATLIPMYIIIGVWGGPNRVYAAFKFFLYTLLGSLLTLIAFIYLYTQTGTFDIATWQKLPLGMTPQLFIFFALFAAFAVKVPMWPVHTWLPDAHVEAPTGGSIVLAAIMLKLGAYGFLRFSLPIAPDASQSMAGLMIALSLIAVIYIGLVAIVQDDMKKLVAYSSVAHMAFVTLGFFMFNTTGLEGAIIQMISHGFVSGAMFMCIGVLYDRLHSRRIADYGGVINVMPKFVTFFVLFSMANSGLPATSGFVGEFYVILGAVEYNFWIGLLTATALILGASYSLWMVKRVAYGSVKNPHVAEMSDINKREFAVLACLAVFTLFMGVYPQAFTDVIHVSAQNLLEHVAQSKL</sequence>
<keyword evidence="3 8" id="KW-0812">Transmembrane</keyword>
<dbReference type="OrthoDB" id="9768329at2"/>
<dbReference type="PRINTS" id="PR01437">
    <property type="entry name" value="NUOXDRDTASE4"/>
</dbReference>
<dbReference type="EMBL" id="AYSV01000070">
    <property type="protein sequence ID" value="ETD72287.1"/>
    <property type="molecule type" value="Genomic_DNA"/>
</dbReference>
<dbReference type="NCBIfam" id="NF004501">
    <property type="entry name" value="PRK05846.1-5"/>
    <property type="match status" value="1"/>
</dbReference>
<feature type="domain" description="NADH:quinone oxidoreductase/Mrp antiporter transmembrane" evidence="10">
    <location>
        <begin position="135"/>
        <end position="415"/>
    </location>
</feature>
<evidence type="ECO:0000256" key="6">
    <source>
        <dbReference type="ARBA" id="ARBA00023027"/>
    </source>
</evidence>
<feature type="transmembrane region" description="Helical" evidence="9">
    <location>
        <begin position="275"/>
        <end position="296"/>
    </location>
</feature>
<keyword evidence="5 9" id="KW-1133">Transmembrane helix</keyword>
<dbReference type="Pfam" id="PF00361">
    <property type="entry name" value="Proton_antipo_M"/>
    <property type="match status" value="1"/>
</dbReference>
<dbReference type="NCBIfam" id="NF004499">
    <property type="entry name" value="PRK05846.1-3"/>
    <property type="match status" value="1"/>
</dbReference>
<dbReference type="GO" id="GO:0015990">
    <property type="term" value="P:electron transport coupled proton transport"/>
    <property type="evidence" value="ECO:0007669"/>
    <property type="project" value="TreeGrafter"/>
</dbReference>
<accession>V8G996</accession>
<dbReference type="InterPro" id="IPR010227">
    <property type="entry name" value="NADH_Q_OxRdtase_chainM/4"/>
</dbReference>